<evidence type="ECO:0000313" key="10">
    <source>
        <dbReference type="Proteomes" id="UP000032809"/>
    </source>
</evidence>
<feature type="transmembrane region" description="Helical" evidence="7">
    <location>
        <begin position="107"/>
        <end position="126"/>
    </location>
</feature>
<evidence type="ECO:0000256" key="7">
    <source>
        <dbReference type="RuleBase" id="RU363032"/>
    </source>
</evidence>
<feature type="domain" description="ABC transmembrane type-1" evidence="8">
    <location>
        <begin position="68"/>
        <end position="282"/>
    </location>
</feature>
<dbReference type="Pfam" id="PF00528">
    <property type="entry name" value="BPD_transp_1"/>
    <property type="match status" value="1"/>
</dbReference>
<organism evidence="9 10">
    <name type="scientific">Defluviitoga tunisiensis</name>
    <dbReference type="NCBI Taxonomy" id="1006576"/>
    <lineage>
        <taxon>Bacteria</taxon>
        <taxon>Thermotogati</taxon>
        <taxon>Thermotogota</taxon>
        <taxon>Thermotogae</taxon>
        <taxon>Petrotogales</taxon>
        <taxon>Petrotogaceae</taxon>
        <taxon>Defluviitoga</taxon>
    </lineage>
</organism>
<evidence type="ECO:0000256" key="6">
    <source>
        <dbReference type="ARBA" id="ARBA00023136"/>
    </source>
</evidence>
<dbReference type="AlphaFoldDB" id="A0A0C7NYP0"/>
<keyword evidence="6 7" id="KW-0472">Membrane</keyword>
<name>A0A0C7NYP0_DEFTU</name>
<dbReference type="KEGG" id="dtn:DTL3_1054"/>
<evidence type="ECO:0000256" key="1">
    <source>
        <dbReference type="ARBA" id="ARBA00004651"/>
    </source>
</evidence>
<keyword evidence="5 7" id="KW-1133">Transmembrane helix</keyword>
<feature type="transmembrane region" description="Helical" evidence="7">
    <location>
        <begin position="264"/>
        <end position="286"/>
    </location>
</feature>
<dbReference type="STRING" id="1006576.DTL3_1054"/>
<dbReference type="PANTHER" id="PTHR30193">
    <property type="entry name" value="ABC TRANSPORTER PERMEASE PROTEIN"/>
    <property type="match status" value="1"/>
</dbReference>
<protein>
    <submittedName>
        <fullName evidence="9">Glycerol-3-phosphate transporter permease</fullName>
    </submittedName>
</protein>
<comment type="similarity">
    <text evidence="7">Belongs to the binding-protein-dependent transport system permease family.</text>
</comment>
<accession>A0A0C7NYP0</accession>
<dbReference type="OrthoDB" id="9785347at2"/>
<proteinExistence type="inferred from homology"/>
<dbReference type="HOGENOM" id="CLU_016047_0_0_0"/>
<dbReference type="RefSeq" id="WP_052670393.1">
    <property type="nucleotide sequence ID" value="NZ_LN824141.1"/>
</dbReference>
<evidence type="ECO:0000313" key="9">
    <source>
        <dbReference type="EMBL" id="CEP78358.1"/>
    </source>
</evidence>
<dbReference type="Gene3D" id="1.10.3720.10">
    <property type="entry name" value="MetI-like"/>
    <property type="match status" value="1"/>
</dbReference>
<feature type="transmembrane region" description="Helical" evidence="7">
    <location>
        <begin position="154"/>
        <end position="171"/>
    </location>
</feature>
<evidence type="ECO:0000256" key="3">
    <source>
        <dbReference type="ARBA" id="ARBA00022475"/>
    </source>
</evidence>
<feature type="transmembrane region" description="Helical" evidence="7">
    <location>
        <begin position="12"/>
        <end position="36"/>
    </location>
</feature>
<keyword evidence="3" id="KW-1003">Cell membrane</keyword>
<feature type="transmembrane region" description="Helical" evidence="7">
    <location>
        <begin position="214"/>
        <end position="234"/>
    </location>
</feature>
<dbReference type="Proteomes" id="UP000032809">
    <property type="component" value="Chromosome I"/>
</dbReference>
<reference evidence="10" key="1">
    <citation type="submission" date="2014-11" db="EMBL/GenBank/DDBJ databases">
        <authorList>
            <person name="Wibberg D."/>
        </authorList>
    </citation>
    <scope>NUCLEOTIDE SEQUENCE [LARGE SCALE GENOMIC DNA]</scope>
    <source>
        <strain evidence="10">L3</strain>
    </source>
</reference>
<keyword evidence="4 7" id="KW-0812">Transmembrane</keyword>
<dbReference type="GO" id="GO:0055085">
    <property type="term" value="P:transmembrane transport"/>
    <property type="evidence" value="ECO:0007669"/>
    <property type="project" value="InterPro"/>
</dbReference>
<evidence type="ECO:0000256" key="4">
    <source>
        <dbReference type="ARBA" id="ARBA00022692"/>
    </source>
</evidence>
<dbReference type="CDD" id="cd06261">
    <property type="entry name" value="TM_PBP2"/>
    <property type="match status" value="1"/>
</dbReference>
<keyword evidence="10" id="KW-1185">Reference proteome</keyword>
<dbReference type="EMBL" id="LN824141">
    <property type="protein sequence ID" value="CEP78358.1"/>
    <property type="molecule type" value="Genomic_DNA"/>
</dbReference>
<dbReference type="GO" id="GO:0005886">
    <property type="term" value="C:plasma membrane"/>
    <property type="evidence" value="ECO:0007669"/>
    <property type="project" value="UniProtKB-SubCell"/>
</dbReference>
<evidence type="ECO:0000256" key="5">
    <source>
        <dbReference type="ARBA" id="ARBA00022989"/>
    </source>
</evidence>
<gene>
    <name evidence="9" type="primary">ugpA1</name>
    <name evidence="9" type="ORF">DTL3_1054</name>
</gene>
<dbReference type="InterPro" id="IPR035906">
    <property type="entry name" value="MetI-like_sf"/>
</dbReference>
<feature type="transmembrane region" description="Helical" evidence="7">
    <location>
        <begin position="74"/>
        <end position="95"/>
    </location>
</feature>
<dbReference type="SUPFAM" id="SSF161098">
    <property type="entry name" value="MetI-like"/>
    <property type="match status" value="1"/>
</dbReference>
<dbReference type="PROSITE" id="PS50928">
    <property type="entry name" value="ABC_TM1"/>
    <property type="match status" value="1"/>
</dbReference>
<evidence type="ECO:0000256" key="2">
    <source>
        <dbReference type="ARBA" id="ARBA00022448"/>
    </source>
</evidence>
<sequence>MKKAVRDQWSGMLFALPFMIIWGVFTLWPVISGFIISLHNWDPLRGSEFIGFGNYKYLFSSQRFWNAFVNTFEFALIMIPMTLILALLFAFYLYFSKGKAKAFVESALFFPYLLNVSIISLIWKWLFDPDFGLITESLKMIGITNPPQFLNNPIWVIPAIALASSWWLMGYRMTIFRAALESQPVEIVEAATIDGANKRQIMFKILFPLIRPQFLFTTVLTVISGFDVLGQVMIMTEGGPGRSSEVLALLLYKEAFSYFRMGRAAAIGFILFVIIFIFTLIALRFMGKDVQQ</sequence>
<dbReference type="PANTHER" id="PTHR30193:SF37">
    <property type="entry name" value="INNER MEMBRANE ABC TRANSPORTER PERMEASE PROTEIN YCJO"/>
    <property type="match status" value="1"/>
</dbReference>
<keyword evidence="2 7" id="KW-0813">Transport</keyword>
<evidence type="ECO:0000259" key="8">
    <source>
        <dbReference type="PROSITE" id="PS50928"/>
    </source>
</evidence>
<comment type="subcellular location">
    <subcellularLocation>
        <location evidence="1 7">Cell membrane</location>
        <topology evidence="1 7">Multi-pass membrane protein</topology>
    </subcellularLocation>
</comment>
<dbReference type="InterPro" id="IPR000515">
    <property type="entry name" value="MetI-like"/>
</dbReference>
<dbReference type="InterPro" id="IPR051393">
    <property type="entry name" value="ABC_transporter_permease"/>
</dbReference>